<dbReference type="STRING" id="946122.A0A0C2SQ36"/>
<evidence type="ECO:0000313" key="2">
    <source>
        <dbReference type="EMBL" id="KIL56119.1"/>
    </source>
</evidence>
<organism evidence="2 3">
    <name type="scientific">Amanita muscaria (strain Koide BX008)</name>
    <dbReference type="NCBI Taxonomy" id="946122"/>
    <lineage>
        <taxon>Eukaryota</taxon>
        <taxon>Fungi</taxon>
        <taxon>Dikarya</taxon>
        <taxon>Basidiomycota</taxon>
        <taxon>Agaricomycotina</taxon>
        <taxon>Agaricomycetes</taxon>
        <taxon>Agaricomycetidae</taxon>
        <taxon>Agaricales</taxon>
        <taxon>Pluteineae</taxon>
        <taxon>Amanitaceae</taxon>
        <taxon>Amanita</taxon>
    </lineage>
</organism>
<accession>A0A0C2SQ36</accession>
<dbReference type="EMBL" id="KN818446">
    <property type="protein sequence ID" value="KIL56119.1"/>
    <property type="molecule type" value="Genomic_DNA"/>
</dbReference>
<protein>
    <submittedName>
        <fullName evidence="2">Uncharacterized protein</fullName>
    </submittedName>
</protein>
<feature type="region of interest" description="Disordered" evidence="1">
    <location>
        <begin position="1"/>
        <end position="26"/>
    </location>
</feature>
<name>A0A0C2SQ36_AMAMK</name>
<gene>
    <name evidence="2" type="ORF">M378DRAFT_17367</name>
</gene>
<evidence type="ECO:0000256" key="1">
    <source>
        <dbReference type="SAM" id="MobiDB-lite"/>
    </source>
</evidence>
<dbReference type="InterPro" id="IPR029048">
    <property type="entry name" value="HSP70_C_sf"/>
</dbReference>
<dbReference type="AlphaFoldDB" id="A0A0C2SQ36"/>
<reference evidence="2 3" key="1">
    <citation type="submission" date="2014-04" db="EMBL/GenBank/DDBJ databases">
        <title>Evolutionary Origins and Diversification of the Mycorrhizal Mutualists.</title>
        <authorList>
            <consortium name="DOE Joint Genome Institute"/>
            <consortium name="Mycorrhizal Genomics Consortium"/>
            <person name="Kohler A."/>
            <person name="Kuo A."/>
            <person name="Nagy L.G."/>
            <person name="Floudas D."/>
            <person name="Copeland A."/>
            <person name="Barry K.W."/>
            <person name="Cichocki N."/>
            <person name="Veneault-Fourrey C."/>
            <person name="LaButti K."/>
            <person name="Lindquist E.A."/>
            <person name="Lipzen A."/>
            <person name="Lundell T."/>
            <person name="Morin E."/>
            <person name="Murat C."/>
            <person name="Riley R."/>
            <person name="Ohm R."/>
            <person name="Sun H."/>
            <person name="Tunlid A."/>
            <person name="Henrissat B."/>
            <person name="Grigoriev I.V."/>
            <person name="Hibbett D.S."/>
            <person name="Martin F."/>
        </authorList>
    </citation>
    <scope>NUCLEOTIDE SEQUENCE [LARGE SCALE GENOMIC DNA]</scope>
    <source>
        <strain evidence="2 3">Koide BX008</strain>
    </source>
</reference>
<dbReference type="HOGENOM" id="CLU_1906217_0_0_1"/>
<dbReference type="Gene3D" id="1.20.1270.10">
    <property type="match status" value="1"/>
</dbReference>
<feature type="compositionally biased region" description="Low complexity" evidence="1">
    <location>
        <begin position="1"/>
        <end position="10"/>
    </location>
</feature>
<evidence type="ECO:0000313" key="3">
    <source>
        <dbReference type="Proteomes" id="UP000054549"/>
    </source>
</evidence>
<dbReference type="Proteomes" id="UP000054549">
    <property type="component" value="Unassembled WGS sequence"/>
</dbReference>
<dbReference type="OrthoDB" id="3201656at2759"/>
<proteinExistence type="predicted"/>
<keyword evidence="3" id="KW-1185">Reference proteome</keyword>
<dbReference type="InParanoid" id="A0A0C2SQ36"/>
<sequence length="133" mass="14778">MPSSLAPSKLKLSEVVHPSSASSRLPASISKLSPFLDKNEAQRKQYSFKTQANDKDGLGGKISEDDKNRIVTLRSLRYQEKTTEILICMVLKPAAQARSTEDLEEKLAGPEPQSIVNPITSKLYLIRCTTKFQ</sequence>